<dbReference type="AlphaFoldDB" id="A0A392W1Q9"/>
<accession>A0A392W1Q9</accession>
<reference evidence="2 3" key="1">
    <citation type="journal article" date="2018" name="Front. Plant Sci.">
        <title>Red Clover (Trifolium pratense) and Zigzag Clover (T. medium) - A Picture of Genomic Similarities and Differences.</title>
        <authorList>
            <person name="Dluhosova J."/>
            <person name="Istvanek J."/>
            <person name="Nedelnik J."/>
            <person name="Repkova J."/>
        </authorList>
    </citation>
    <scope>NUCLEOTIDE SEQUENCE [LARGE SCALE GENOMIC DNA]</scope>
    <source>
        <strain evidence="3">cv. 10/8</strain>
        <tissue evidence="2">Leaf</tissue>
    </source>
</reference>
<name>A0A392W1Q9_9FABA</name>
<dbReference type="EMBL" id="LXQA011334018">
    <property type="protein sequence ID" value="MCI93622.1"/>
    <property type="molecule type" value="Genomic_DNA"/>
</dbReference>
<organism evidence="2 3">
    <name type="scientific">Trifolium medium</name>
    <dbReference type="NCBI Taxonomy" id="97028"/>
    <lineage>
        <taxon>Eukaryota</taxon>
        <taxon>Viridiplantae</taxon>
        <taxon>Streptophyta</taxon>
        <taxon>Embryophyta</taxon>
        <taxon>Tracheophyta</taxon>
        <taxon>Spermatophyta</taxon>
        <taxon>Magnoliopsida</taxon>
        <taxon>eudicotyledons</taxon>
        <taxon>Gunneridae</taxon>
        <taxon>Pentapetalae</taxon>
        <taxon>rosids</taxon>
        <taxon>fabids</taxon>
        <taxon>Fabales</taxon>
        <taxon>Fabaceae</taxon>
        <taxon>Papilionoideae</taxon>
        <taxon>50 kb inversion clade</taxon>
        <taxon>NPAAA clade</taxon>
        <taxon>Hologalegina</taxon>
        <taxon>IRL clade</taxon>
        <taxon>Trifolieae</taxon>
        <taxon>Trifolium</taxon>
    </lineage>
</organism>
<evidence type="ECO:0000256" key="1">
    <source>
        <dbReference type="SAM" id="MobiDB-lite"/>
    </source>
</evidence>
<feature type="region of interest" description="Disordered" evidence="1">
    <location>
        <begin position="1"/>
        <end position="21"/>
    </location>
</feature>
<dbReference type="Proteomes" id="UP000265520">
    <property type="component" value="Unassembled WGS sequence"/>
</dbReference>
<sequence length="51" mass="5703">AFVSNTNEDDVESNLDTDESSSDVNVLLMKALQQRSQVYGWKTQTNCCSKC</sequence>
<feature type="compositionally biased region" description="Acidic residues" evidence="1">
    <location>
        <begin position="7"/>
        <end position="21"/>
    </location>
</feature>
<evidence type="ECO:0000313" key="2">
    <source>
        <dbReference type="EMBL" id="MCI93622.1"/>
    </source>
</evidence>
<proteinExistence type="predicted"/>
<feature type="non-terminal residue" evidence="2">
    <location>
        <position position="1"/>
    </location>
</feature>
<comment type="caution">
    <text evidence="2">The sequence shown here is derived from an EMBL/GenBank/DDBJ whole genome shotgun (WGS) entry which is preliminary data.</text>
</comment>
<evidence type="ECO:0000313" key="3">
    <source>
        <dbReference type="Proteomes" id="UP000265520"/>
    </source>
</evidence>
<keyword evidence="3" id="KW-1185">Reference proteome</keyword>
<protein>
    <submittedName>
        <fullName evidence="2">Uncharacterized protein</fullName>
    </submittedName>
</protein>